<keyword evidence="6" id="KW-1185">Reference proteome</keyword>
<feature type="region of interest" description="Disordered" evidence="1">
    <location>
        <begin position="383"/>
        <end position="416"/>
    </location>
</feature>
<feature type="region of interest" description="Disordered" evidence="1">
    <location>
        <begin position="244"/>
        <end position="326"/>
    </location>
</feature>
<dbReference type="EMBL" id="JBHTBL010000005">
    <property type="protein sequence ID" value="MFC7324248.1"/>
    <property type="molecule type" value="Genomic_DNA"/>
</dbReference>
<reference evidence="5 6" key="1">
    <citation type="journal article" date="2019" name="Int. J. Syst. Evol. Microbiol.">
        <title>The Global Catalogue of Microorganisms (GCM) 10K type strain sequencing project: providing services to taxonomists for standard genome sequencing and annotation.</title>
        <authorList>
            <consortium name="The Broad Institute Genomics Platform"/>
            <consortium name="The Broad Institute Genome Sequencing Center for Infectious Disease"/>
            <person name="Wu L."/>
            <person name="Ma J."/>
        </authorList>
    </citation>
    <scope>NUCLEOTIDE SEQUENCE [LARGE SCALE GENOMIC DNA]</scope>
    <source>
        <strain evidence="5 6">CGMCC 1.12554</strain>
    </source>
</reference>
<name>A0ABD6AIY1_9EURY</name>
<organism evidence="5 6">
    <name type="scientific">Halorubrum rutilum</name>
    <dbReference type="NCBI Taxonomy" id="1364933"/>
    <lineage>
        <taxon>Archaea</taxon>
        <taxon>Methanobacteriati</taxon>
        <taxon>Methanobacteriota</taxon>
        <taxon>Stenosarchaea group</taxon>
        <taxon>Halobacteria</taxon>
        <taxon>Halobacteriales</taxon>
        <taxon>Haloferacaceae</taxon>
        <taxon>Halorubrum</taxon>
    </lineage>
</organism>
<evidence type="ECO:0000256" key="2">
    <source>
        <dbReference type="SAM" id="Phobius"/>
    </source>
</evidence>
<dbReference type="Pfam" id="PF24036">
    <property type="entry name" value="DUF7345"/>
    <property type="match status" value="1"/>
</dbReference>
<dbReference type="RefSeq" id="WP_256409345.1">
    <property type="nucleotide sequence ID" value="NZ_JANHDN010000005.1"/>
</dbReference>
<evidence type="ECO:0000259" key="4">
    <source>
        <dbReference type="Pfam" id="PF24036"/>
    </source>
</evidence>
<dbReference type="Proteomes" id="UP001596545">
    <property type="component" value="Unassembled WGS sequence"/>
</dbReference>
<evidence type="ECO:0000259" key="3">
    <source>
        <dbReference type="Pfam" id="PF24034"/>
    </source>
</evidence>
<dbReference type="InterPro" id="IPR055769">
    <property type="entry name" value="DUF7345"/>
</dbReference>
<proteinExistence type="predicted"/>
<feature type="compositionally biased region" description="Low complexity" evidence="1">
    <location>
        <begin position="250"/>
        <end position="271"/>
    </location>
</feature>
<keyword evidence="2" id="KW-1133">Transmembrane helix</keyword>
<dbReference type="InterPro" id="IPR055767">
    <property type="entry name" value="DUF7343"/>
</dbReference>
<dbReference type="Pfam" id="PF24034">
    <property type="entry name" value="DUF7343"/>
    <property type="match status" value="1"/>
</dbReference>
<feature type="compositionally biased region" description="Basic and acidic residues" evidence="1">
    <location>
        <begin position="398"/>
        <end position="416"/>
    </location>
</feature>
<keyword evidence="2" id="KW-0812">Transmembrane</keyword>
<gene>
    <name evidence="5" type="ORF">ACFQMF_06600</name>
</gene>
<feature type="transmembrane region" description="Helical" evidence="2">
    <location>
        <begin position="216"/>
        <end position="238"/>
    </location>
</feature>
<dbReference type="AlphaFoldDB" id="A0ABD6AIY1"/>
<comment type="caution">
    <text evidence="5">The sequence shown here is derived from an EMBL/GenBank/DDBJ whole genome shotgun (WGS) entry which is preliminary data.</text>
</comment>
<keyword evidence="2" id="KW-0472">Membrane</keyword>
<sequence length="416" mass="43568">MQRTVLLLVVAAVVAGAGLAPAGAAQSGAGLPEGGFGQMDVAPDDILIEVGVEPDGDAVWETQYRVRLASDDEERAFEELRADVASNPDAYTGRFGERMRATADAAENATGREMNVTNVSVTAERRELPQSYGVLTYRFEWRNFAAVDGDRLRVGDAIDALFLDEASSLIVSWPDGYRLGEASPSPTETREDAVVWEGPVDFTEGEPRVTIEPEGLAAGPLPFVALGLLVAAVVAVGYRRRPWRESARDGAPAATSSEADATAASAGDGDAATGGGAAGASAAAGDGSDPEPGEPTGESGEPTGGSGEPTDEAGVPPVDDELLSNEEQVLRLVEANGGRMKQKRVAEELDWTAAKTSQVVTGLRDEGDLDGFRLGRENVLSLPEYDATVEGDDEETDAKDGDRDDGDRDNGDREDG</sequence>
<protein>
    <submittedName>
        <fullName evidence="5">Helix-turn-helix transcriptional regulator</fullName>
    </submittedName>
</protein>
<evidence type="ECO:0000313" key="5">
    <source>
        <dbReference type="EMBL" id="MFC7324248.1"/>
    </source>
</evidence>
<evidence type="ECO:0000313" key="6">
    <source>
        <dbReference type="Proteomes" id="UP001596545"/>
    </source>
</evidence>
<feature type="compositionally biased region" description="Acidic residues" evidence="1">
    <location>
        <begin position="387"/>
        <end position="397"/>
    </location>
</feature>
<accession>A0ABD6AIY1</accession>
<feature type="domain" description="DUF7345" evidence="4">
    <location>
        <begin position="50"/>
        <end position="177"/>
    </location>
</feature>
<evidence type="ECO:0000256" key="1">
    <source>
        <dbReference type="SAM" id="MobiDB-lite"/>
    </source>
</evidence>
<feature type="domain" description="DUF7343" evidence="3">
    <location>
        <begin position="322"/>
        <end position="383"/>
    </location>
</feature>